<evidence type="ECO:0000256" key="2">
    <source>
        <dbReference type="ARBA" id="ARBA00010157"/>
    </source>
</evidence>
<sequence length="698" mass="73079">MAGKGNRRAWFASPVGRVASWITAGIWVIMLVLAAPFAADMGSVQSDKQTDRLPAAAESTRLHELAERIPGDESDQVLVVYHRDGGLTEADMTVAHRHRDALAVHYGQTMPPVRSDDRSTAMFAVQRVAEHEDEKATSAFVEHVRQVTTDRPSGLTTQVTGPSALSADIDAVFEGIDVTLMLVTTAVVALLLIITYRSPFLWLVPLLSVGAAAFLSMAAVYLLASAADITVSTQSFSIMVVLVFGAGTDYALLLVARYREELRRDAEPREAMRAALRGVGPAILASGGTVALGLLCLLAAAMNDISGIGLIGAVGIACTLATMLTLFPVLLVSLRRKVFWPRVPVFGEPVPTNSRMARLAARLTARPVRTAGVTAVVLGALTLGTLGLSTSLGQADQFVSKPESVSGFETLATAFPDQGGRPLRVAVPSQHAAATEAAIRALPGISDVRPDRAGNGWTLLDATPKAAPDSQRETDTVAALRAETHRVGGPDALVGGDGAERVDTENATAADMRLVIPLVLVVVLLVLMVLLRAVTASVVTVAAVVLSFGAALGIGSVLFDTVFTFGGSEPSLALMCFVFLVAVGVDYAIFLVARISDDAPTLGTTVATRRALTATAGVIASAGVVLAATFAVLAAMPFVPIVQIGVVVAIGVLLQTLIVQPALMAPLVVALRKVIWWPGRRQTRTIAPEPVSTVDAGR</sequence>
<evidence type="ECO:0000256" key="1">
    <source>
        <dbReference type="ARBA" id="ARBA00004651"/>
    </source>
</evidence>
<feature type="transmembrane region" description="Helical" evidence="7">
    <location>
        <begin position="514"/>
        <end position="531"/>
    </location>
</feature>
<feature type="transmembrane region" description="Helical" evidence="7">
    <location>
        <begin position="614"/>
        <end position="638"/>
    </location>
</feature>
<organism evidence="9 10">
    <name type="scientific">Herbihabitans rhizosphaerae</name>
    <dbReference type="NCBI Taxonomy" id="1872711"/>
    <lineage>
        <taxon>Bacteria</taxon>
        <taxon>Bacillati</taxon>
        <taxon>Actinomycetota</taxon>
        <taxon>Actinomycetes</taxon>
        <taxon>Pseudonocardiales</taxon>
        <taxon>Pseudonocardiaceae</taxon>
        <taxon>Herbihabitans</taxon>
    </lineage>
</organism>
<dbReference type="PANTHER" id="PTHR33406">
    <property type="entry name" value="MEMBRANE PROTEIN MJ1562-RELATED"/>
    <property type="match status" value="1"/>
</dbReference>
<accession>A0A4V2ER88</accession>
<evidence type="ECO:0000256" key="4">
    <source>
        <dbReference type="ARBA" id="ARBA00022692"/>
    </source>
</evidence>
<evidence type="ECO:0000256" key="3">
    <source>
        <dbReference type="ARBA" id="ARBA00022475"/>
    </source>
</evidence>
<dbReference type="Gene3D" id="1.20.1640.10">
    <property type="entry name" value="Multidrug efflux transporter AcrB transmembrane domain"/>
    <property type="match status" value="2"/>
</dbReference>
<feature type="transmembrane region" description="Helical" evidence="7">
    <location>
        <begin position="644"/>
        <end position="671"/>
    </location>
</feature>
<dbReference type="Pfam" id="PF03176">
    <property type="entry name" value="MMPL"/>
    <property type="match status" value="2"/>
</dbReference>
<evidence type="ECO:0000259" key="8">
    <source>
        <dbReference type="PROSITE" id="PS50156"/>
    </source>
</evidence>
<feature type="transmembrane region" description="Helical" evidence="7">
    <location>
        <begin position="571"/>
        <end position="593"/>
    </location>
</feature>
<feature type="transmembrane region" description="Helical" evidence="7">
    <location>
        <begin position="236"/>
        <end position="258"/>
    </location>
</feature>
<dbReference type="PROSITE" id="PS50156">
    <property type="entry name" value="SSD"/>
    <property type="match status" value="1"/>
</dbReference>
<feature type="transmembrane region" description="Helical" evidence="7">
    <location>
        <begin position="200"/>
        <end position="224"/>
    </location>
</feature>
<dbReference type="SUPFAM" id="SSF82866">
    <property type="entry name" value="Multidrug efflux transporter AcrB transmembrane domain"/>
    <property type="match status" value="2"/>
</dbReference>
<dbReference type="AlphaFoldDB" id="A0A4V2ER88"/>
<evidence type="ECO:0000313" key="10">
    <source>
        <dbReference type="Proteomes" id="UP000294257"/>
    </source>
</evidence>
<comment type="caution">
    <text evidence="9">The sequence shown here is derived from an EMBL/GenBank/DDBJ whole genome shotgun (WGS) entry which is preliminary data.</text>
</comment>
<comment type="subcellular location">
    <subcellularLocation>
        <location evidence="1">Cell membrane</location>
        <topology evidence="1">Multi-pass membrane protein</topology>
    </subcellularLocation>
</comment>
<keyword evidence="3" id="KW-1003">Cell membrane</keyword>
<name>A0A4V2ER88_9PSEU</name>
<keyword evidence="10" id="KW-1185">Reference proteome</keyword>
<proteinExistence type="inferred from homology"/>
<dbReference type="InterPro" id="IPR004869">
    <property type="entry name" value="MMPL_dom"/>
</dbReference>
<evidence type="ECO:0000313" key="9">
    <source>
        <dbReference type="EMBL" id="RZS29601.1"/>
    </source>
</evidence>
<keyword evidence="4 7" id="KW-0812">Transmembrane</keyword>
<feature type="transmembrane region" description="Helical" evidence="7">
    <location>
        <begin position="21"/>
        <end position="39"/>
    </location>
</feature>
<feature type="domain" description="SSD" evidence="8">
    <location>
        <begin position="168"/>
        <end position="333"/>
    </location>
</feature>
<feature type="transmembrane region" description="Helical" evidence="7">
    <location>
        <begin position="368"/>
        <end position="388"/>
    </location>
</feature>
<comment type="similarity">
    <text evidence="2">Belongs to the resistance-nodulation-cell division (RND) (TC 2.A.6) family. MmpL subfamily.</text>
</comment>
<dbReference type="GO" id="GO:0005886">
    <property type="term" value="C:plasma membrane"/>
    <property type="evidence" value="ECO:0007669"/>
    <property type="project" value="UniProtKB-SubCell"/>
</dbReference>
<feature type="transmembrane region" description="Helical" evidence="7">
    <location>
        <begin position="279"/>
        <end position="302"/>
    </location>
</feature>
<gene>
    <name evidence="9" type="ORF">EV193_1194</name>
</gene>
<dbReference type="InterPro" id="IPR050545">
    <property type="entry name" value="Mycobact_MmpL"/>
</dbReference>
<evidence type="ECO:0000256" key="7">
    <source>
        <dbReference type="SAM" id="Phobius"/>
    </source>
</evidence>
<dbReference type="RefSeq" id="WP_165401586.1">
    <property type="nucleotide sequence ID" value="NZ_SGWQ01000019.1"/>
</dbReference>
<reference evidence="9 10" key="1">
    <citation type="submission" date="2019-02" db="EMBL/GenBank/DDBJ databases">
        <title>Genomic Encyclopedia of Type Strains, Phase IV (KMG-IV): sequencing the most valuable type-strain genomes for metagenomic binning, comparative biology and taxonomic classification.</title>
        <authorList>
            <person name="Goeker M."/>
        </authorList>
    </citation>
    <scope>NUCLEOTIDE SEQUENCE [LARGE SCALE GENOMIC DNA]</scope>
    <source>
        <strain evidence="9 10">DSM 101727</strain>
    </source>
</reference>
<dbReference type="PANTHER" id="PTHR33406:SF6">
    <property type="entry name" value="MEMBRANE PROTEIN YDGH-RELATED"/>
    <property type="match status" value="1"/>
</dbReference>
<evidence type="ECO:0000256" key="5">
    <source>
        <dbReference type="ARBA" id="ARBA00022989"/>
    </source>
</evidence>
<dbReference type="Proteomes" id="UP000294257">
    <property type="component" value="Unassembled WGS sequence"/>
</dbReference>
<feature type="transmembrane region" description="Helical" evidence="7">
    <location>
        <begin position="308"/>
        <end position="332"/>
    </location>
</feature>
<keyword evidence="5 7" id="KW-1133">Transmembrane helix</keyword>
<evidence type="ECO:0000256" key="6">
    <source>
        <dbReference type="ARBA" id="ARBA00023136"/>
    </source>
</evidence>
<feature type="transmembrane region" description="Helical" evidence="7">
    <location>
        <begin position="538"/>
        <end position="559"/>
    </location>
</feature>
<feature type="transmembrane region" description="Helical" evidence="7">
    <location>
        <begin position="171"/>
        <end position="193"/>
    </location>
</feature>
<protein>
    <submittedName>
        <fullName evidence="9">RND superfamily putative drug exporter</fullName>
    </submittedName>
</protein>
<keyword evidence="6 7" id="KW-0472">Membrane</keyword>
<dbReference type="InterPro" id="IPR000731">
    <property type="entry name" value="SSD"/>
</dbReference>
<dbReference type="EMBL" id="SGWQ01000019">
    <property type="protein sequence ID" value="RZS29601.1"/>
    <property type="molecule type" value="Genomic_DNA"/>
</dbReference>